<keyword evidence="1" id="KW-0812">Transmembrane</keyword>
<evidence type="ECO:0000256" key="1">
    <source>
        <dbReference type="SAM" id="Phobius"/>
    </source>
</evidence>
<protein>
    <submittedName>
        <fullName evidence="2">Uncharacterized protein</fullName>
    </submittedName>
</protein>
<comment type="caution">
    <text evidence="2">The sequence shown here is derived from an EMBL/GenBank/DDBJ whole genome shotgun (WGS) entry which is preliminary data.</text>
</comment>
<keyword evidence="1" id="KW-0472">Membrane</keyword>
<evidence type="ECO:0000313" key="2">
    <source>
        <dbReference type="EMBL" id="KAF5753342.1"/>
    </source>
</evidence>
<keyword evidence="3" id="KW-1185">Reference proteome</keyword>
<dbReference type="EMBL" id="MNCJ02000332">
    <property type="protein sequence ID" value="KAF5753342.1"/>
    <property type="molecule type" value="Genomic_DNA"/>
</dbReference>
<keyword evidence="1" id="KW-1133">Transmembrane helix</keyword>
<sequence length="43" mass="5102">MKLGGKYNNPSLFPTFSCGLFHLLHWGLLQQCFLLLFHQLQYF</sequence>
<dbReference type="Gramene" id="mRNA:HanXRQr2_Chr17g0779061">
    <property type="protein sequence ID" value="mRNA:HanXRQr2_Chr17g0779061"/>
    <property type="gene ID" value="HanXRQr2_Chr17g0779061"/>
</dbReference>
<proteinExistence type="predicted"/>
<reference evidence="2" key="2">
    <citation type="submission" date="2020-06" db="EMBL/GenBank/DDBJ databases">
        <title>Helianthus annuus Genome sequencing and assembly Release 2.</title>
        <authorList>
            <person name="Gouzy J."/>
            <person name="Langlade N."/>
            <person name="Munos S."/>
        </authorList>
    </citation>
    <scope>NUCLEOTIDE SEQUENCE</scope>
    <source>
        <tissue evidence="2">Leaves</tissue>
    </source>
</reference>
<organism evidence="2 3">
    <name type="scientific">Helianthus annuus</name>
    <name type="common">Common sunflower</name>
    <dbReference type="NCBI Taxonomy" id="4232"/>
    <lineage>
        <taxon>Eukaryota</taxon>
        <taxon>Viridiplantae</taxon>
        <taxon>Streptophyta</taxon>
        <taxon>Embryophyta</taxon>
        <taxon>Tracheophyta</taxon>
        <taxon>Spermatophyta</taxon>
        <taxon>Magnoliopsida</taxon>
        <taxon>eudicotyledons</taxon>
        <taxon>Gunneridae</taxon>
        <taxon>Pentapetalae</taxon>
        <taxon>asterids</taxon>
        <taxon>campanulids</taxon>
        <taxon>Asterales</taxon>
        <taxon>Asteraceae</taxon>
        <taxon>Asteroideae</taxon>
        <taxon>Heliantheae alliance</taxon>
        <taxon>Heliantheae</taxon>
        <taxon>Helianthus</taxon>
    </lineage>
</organism>
<name>A0A9K3GRJ9_HELAN</name>
<gene>
    <name evidence="2" type="ORF">HanXRQr2_Chr17g0779061</name>
</gene>
<evidence type="ECO:0000313" key="3">
    <source>
        <dbReference type="Proteomes" id="UP000215914"/>
    </source>
</evidence>
<dbReference type="AlphaFoldDB" id="A0A9K3GRJ9"/>
<dbReference type="Proteomes" id="UP000215914">
    <property type="component" value="Unassembled WGS sequence"/>
</dbReference>
<feature type="transmembrane region" description="Helical" evidence="1">
    <location>
        <begin position="12"/>
        <end position="37"/>
    </location>
</feature>
<accession>A0A9K3GRJ9</accession>
<reference evidence="2" key="1">
    <citation type="journal article" date="2017" name="Nature">
        <title>The sunflower genome provides insights into oil metabolism, flowering and Asterid evolution.</title>
        <authorList>
            <person name="Badouin H."/>
            <person name="Gouzy J."/>
            <person name="Grassa C.J."/>
            <person name="Murat F."/>
            <person name="Staton S.E."/>
            <person name="Cottret L."/>
            <person name="Lelandais-Briere C."/>
            <person name="Owens G.L."/>
            <person name="Carrere S."/>
            <person name="Mayjonade B."/>
            <person name="Legrand L."/>
            <person name="Gill N."/>
            <person name="Kane N.C."/>
            <person name="Bowers J.E."/>
            <person name="Hubner S."/>
            <person name="Bellec A."/>
            <person name="Berard A."/>
            <person name="Berges H."/>
            <person name="Blanchet N."/>
            <person name="Boniface M.C."/>
            <person name="Brunel D."/>
            <person name="Catrice O."/>
            <person name="Chaidir N."/>
            <person name="Claudel C."/>
            <person name="Donnadieu C."/>
            <person name="Faraut T."/>
            <person name="Fievet G."/>
            <person name="Helmstetter N."/>
            <person name="King M."/>
            <person name="Knapp S.J."/>
            <person name="Lai Z."/>
            <person name="Le Paslier M.C."/>
            <person name="Lippi Y."/>
            <person name="Lorenzon L."/>
            <person name="Mandel J.R."/>
            <person name="Marage G."/>
            <person name="Marchand G."/>
            <person name="Marquand E."/>
            <person name="Bret-Mestries E."/>
            <person name="Morien E."/>
            <person name="Nambeesan S."/>
            <person name="Nguyen T."/>
            <person name="Pegot-Espagnet P."/>
            <person name="Pouilly N."/>
            <person name="Raftis F."/>
            <person name="Sallet E."/>
            <person name="Schiex T."/>
            <person name="Thomas J."/>
            <person name="Vandecasteele C."/>
            <person name="Vares D."/>
            <person name="Vear F."/>
            <person name="Vautrin S."/>
            <person name="Crespi M."/>
            <person name="Mangin B."/>
            <person name="Burke J.M."/>
            <person name="Salse J."/>
            <person name="Munos S."/>
            <person name="Vincourt P."/>
            <person name="Rieseberg L.H."/>
            <person name="Langlade N.B."/>
        </authorList>
    </citation>
    <scope>NUCLEOTIDE SEQUENCE</scope>
    <source>
        <tissue evidence="2">Leaves</tissue>
    </source>
</reference>